<protein>
    <submittedName>
        <fullName evidence="2">Uncharacterized protein</fullName>
    </submittedName>
</protein>
<organism evidence="2 3">
    <name type="scientific">Vigna angularis var. angularis</name>
    <dbReference type="NCBI Taxonomy" id="157739"/>
    <lineage>
        <taxon>Eukaryota</taxon>
        <taxon>Viridiplantae</taxon>
        <taxon>Streptophyta</taxon>
        <taxon>Embryophyta</taxon>
        <taxon>Tracheophyta</taxon>
        <taxon>Spermatophyta</taxon>
        <taxon>Magnoliopsida</taxon>
        <taxon>eudicotyledons</taxon>
        <taxon>Gunneridae</taxon>
        <taxon>Pentapetalae</taxon>
        <taxon>rosids</taxon>
        <taxon>fabids</taxon>
        <taxon>Fabales</taxon>
        <taxon>Fabaceae</taxon>
        <taxon>Papilionoideae</taxon>
        <taxon>50 kb inversion clade</taxon>
        <taxon>NPAAA clade</taxon>
        <taxon>indigoferoid/millettioid clade</taxon>
        <taxon>Phaseoleae</taxon>
        <taxon>Vigna</taxon>
    </lineage>
</organism>
<sequence>MAYVVGATKSIMAKELDTARQDLEASLKANEDLTRCLKEVLMNAEDEREKYATALTKAQNDNCLLQRSNDDLRLDLHRATGKNKDLVKERETLLSEKDALMDDHEKLMVENKFMDGEICNEHLLGFEKGIAQCHYFLRV</sequence>
<dbReference type="Proteomes" id="UP000291084">
    <property type="component" value="Chromosome 6"/>
</dbReference>
<keyword evidence="3" id="KW-1185">Reference proteome</keyword>
<proteinExistence type="predicted"/>
<gene>
    <name evidence="2" type="primary">Vigan.06G099700</name>
    <name evidence="2" type="ORF">VIGAN_06099700</name>
</gene>
<accession>A0A0S3SAQ7</accession>
<evidence type="ECO:0000256" key="1">
    <source>
        <dbReference type="SAM" id="Coils"/>
    </source>
</evidence>
<feature type="coiled-coil region" evidence="1">
    <location>
        <begin position="13"/>
        <end position="103"/>
    </location>
</feature>
<reference evidence="2 3" key="1">
    <citation type="journal article" date="2015" name="Sci. Rep.">
        <title>The power of single molecule real-time sequencing technology in the de novo assembly of a eukaryotic genome.</title>
        <authorList>
            <person name="Sakai H."/>
            <person name="Naito K."/>
            <person name="Ogiso-Tanaka E."/>
            <person name="Takahashi Y."/>
            <person name="Iseki K."/>
            <person name="Muto C."/>
            <person name="Satou K."/>
            <person name="Teruya K."/>
            <person name="Shiroma A."/>
            <person name="Shimoji M."/>
            <person name="Hirano T."/>
            <person name="Itoh T."/>
            <person name="Kaga A."/>
            <person name="Tomooka N."/>
        </authorList>
    </citation>
    <scope>NUCLEOTIDE SEQUENCE [LARGE SCALE GENOMIC DNA]</scope>
    <source>
        <strain evidence="3">cv. Shumari</strain>
    </source>
</reference>
<dbReference type="EMBL" id="AP015039">
    <property type="protein sequence ID" value="BAT89879.1"/>
    <property type="molecule type" value="Genomic_DNA"/>
</dbReference>
<dbReference type="AlphaFoldDB" id="A0A0S3SAQ7"/>
<evidence type="ECO:0000313" key="3">
    <source>
        <dbReference type="Proteomes" id="UP000291084"/>
    </source>
</evidence>
<evidence type="ECO:0000313" key="2">
    <source>
        <dbReference type="EMBL" id="BAT89879.1"/>
    </source>
</evidence>
<name>A0A0S3SAQ7_PHAAN</name>
<keyword evidence="1" id="KW-0175">Coiled coil</keyword>